<name>A0A813T0V2_ADIRI</name>
<dbReference type="GO" id="GO:0016020">
    <property type="term" value="C:membrane"/>
    <property type="evidence" value="ECO:0007669"/>
    <property type="project" value="TreeGrafter"/>
</dbReference>
<keyword evidence="2" id="KW-0106">Calcium</keyword>
<proteinExistence type="predicted"/>
<dbReference type="EMBL" id="CAJNOR010000124">
    <property type="protein sequence ID" value="CAF0807355.1"/>
    <property type="molecule type" value="Genomic_DNA"/>
</dbReference>
<organism evidence="5 6">
    <name type="scientific">Adineta ricciae</name>
    <name type="common">Rotifer</name>
    <dbReference type="NCBI Taxonomy" id="249248"/>
    <lineage>
        <taxon>Eukaryota</taxon>
        <taxon>Metazoa</taxon>
        <taxon>Spiralia</taxon>
        <taxon>Gnathifera</taxon>
        <taxon>Rotifera</taxon>
        <taxon>Eurotatoria</taxon>
        <taxon>Bdelloidea</taxon>
        <taxon>Adinetida</taxon>
        <taxon>Adinetidae</taxon>
        <taxon>Adineta</taxon>
    </lineage>
</organism>
<keyword evidence="1" id="KW-0479">Metal-binding</keyword>
<dbReference type="SMART" id="SM00239">
    <property type="entry name" value="C2"/>
    <property type="match status" value="1"/>
</dbReference>
<dbReference type="Pfam" id="PF00168">
    <property type="entry name" value="C2"/>
    <property type="match status" value="1"/>
</dbReference>
<dbReference type="Proteomes" id="UP000663828">
    <property type="component" value="Unassembled WGS sequence"/>
</dbReference>
<accession>A0A813T0V2</accession>
<protein>
    <recommendedName>
        <fullName evidence="4">C2 domain-containing protein</fullName>
    </recommendedName>
</protein>
<evidence type="ECO:0000256" key="3">
    <source>
        <dbReference type="SAM" id="Phobius"/>
    </source>
</evidence>
<evidence type="ECO:0000256" key="2">
    <source>
        <dbReference type="ARBA" id="ARBA00022837"/>
    </source>
</evidence>
<keyword evidence="3" id="KW-1133">Transmembrane helix</keyword>
<comment type="caution">
    <text evidence="5">The sequence shown here is derived from an EMBL/GenBank/DDBJ whole genome shotgun (WGS) entry which is preliminary data.</text>
</comment>
<dbReference type="PANTHER" id="PTHR45911:SF4">
    <property type="entry name" value="MULTIPLE C2 AND TRANSMEMBRANE DOMAIN-CONTAINING PROTEIN"/>
    <property type="match status" value="1"/>
</dbReference>
<dbReference type="Gene3D" id="2.60.40.150">
    <property type="entry name" value="C2 domain"/>
    <property type="match status" value="1"/>
</dbReference>
<dbReference type="GO" id="GO:0005509">
    <property type="term" value="F:calcium ion binding"/>
    <property type="evidence" value="ECO:0007669"/>
    <property type="project" value="TreeGrafter"/>
</dbReference>
<feature type="domain" description="C2" evidence="4">
    <location>
        <begin position="1"/>
        <end position="105"/>
    </location>
</feature>
<evidence type="ECO:0000313" key="5">
    <source>
        <dbReference type="EMBL" id="CAF0807355.1"/>
    </source>
</evidence>
<keyword evidence="6" id="KW-1185">Reference proteome</keyword>
<dbReference type="PROSITE" id="PS50004">
    <property type="entry name" value="C2"/>
    <property type="match status" value="1"/>
</dbReference>
<dbReference type="InterPro" id="IPR000008">
    <property type="entry name" value="C2_dom"/>
</dbReference>
<feature type="transmembrane region" description="Helical" evidence="3">
    <location>
        <begin position="161"/>
        <end position="179"/>
    </location>
</feature>
<dbReference type="PANTHER" id="PTHR45911">
    <property type="entry name" value="C2 DOMAIN-CONTAINING PROTEIN"/>
    <property type="match status" value="1"/>
</dbReference>
<dbReference type="SUPFAM" id="SSF49562">
    <property type="entry name" value="C2 domain (Calcium/lipid-binding domain, CaLB)"/>
    <property type="match status" value="1"/>
</dbReference>
<keyword evidence="3" id="KW-0812">Transmembrane</keyword>
<reference evidence="5" key="1">
    <citation type="submission" date="2021-02" db="EMBL/GenBank/DDBJ databases">
        <authorList>
            <person name="Nowell W R."/>
        </authorList>
    </citation>
    <scope>NUCLEOTIDE SEQUENCE</scope>
</reference>
<evidence type="ECO:0000256" key="1">
    <source>
        <dbReference type="ARBA" id="ARBA00022723"/>
    </source>
</evidence>
<evidence type="ECO:0000313" key="6">
    <source>
        <dbReference type="Proteomes" id="UP000663828"/>
    </source>
</evidence>
<gene>
    <name evidence="5" type="ORF">XAT740_LOCUS3283</name>
</gene>
<dbReference type="InterPro" id="IPR035892">
    <property type="entry name" value="C2_domain_sf"/>
</dbReference>
<dbReference type="CDD" id="cd00030">
    <property type="entry name" value="C2"/>
    <property type="match status" value="1"/>
</dbReference>
<sequence>MSYANGTLLVTIVDGRNLKDEDIVDKNDAYVELCVNEDYKQRTTTIQSSKNPIWNQKFIFYLKKGEDNLYLHIYDEDVGDKDPIGSASIDLKKHVFGRTGYDAWIKLPAIPGVRSKGEIHVILEHSTFRQAKESGGETMLSPPTNHVVHGTTHCCCSSGKTISLVLFGVAAIYLGYSFVPIAASRGYFIDVIEVQRDKTASPLHRTLGFIRCNKLQREDISLMEKYRPFFAELHYSMPNYTAEINYTADGVVSEKTPYYAVSEVMKIILRQYPAIDGLFYFNFEAWIRPFRFDDMNPERIWFPVTTKIPFICIPVTTVPQWDLGLLHSAKQVKNETAKTYPNRFVMDDSIFCRSWADIYYIPRRFFNDFIDLTKISYTAGLHQETAVPTMINIIDLTRRLTPFHTVVDPLADCWGHCCQSDTVPANLVERRCGHKIDLSNVTLRKSFSDVLDLEIAFLKRISPNKSK</sequence>
<keyword evidence="3" id="KW-0472">Membrane</keyword>
<evidence type="ECO:0000259" key="4">
    <source>
        <dbReference type="PROSITE" id="PS50004"/>
    </source>
</evidence>
<dbReference type="AlphaFoldDB" id="A0A813T0V2"/>